<organism evidence="3 4">
    <name type="scientific">Colletotrichum godetiae</name>
    <dbReference type="NCBI Taxonomy" id="1209918"/>
    <lineage>
        <taxon>Eukaryota</taxon>
        <taxon>Fungi</taxon>
        <taxon>Dikarya</taxon>
        <taxon>Ascomycota</taxon>
        <taxon>Pezizomycotina</taxon>
        <taxon>Sordariomycetes</taxon>
        <taxon>Hypocreomycetidae</taxon>
        <taxon>Glomerellales</taxon>
        <taxon>Glomerellaceae</taxon>
        <taxon>Colletotrichum</taxon>
        <taxon>Colletotrichum acutatum species complex</taxon>
    </lineage>
</organism>
<dbReference type="AlphaFoldDB" id="A0AAJ0ATZ2"/>
<feature type="transmembrane region" description="Helical" evidence="2">
    <location>
        <begin position="60"/>
        <end position="80"/>
    </location>
</feature>
<feature type="compositionally biased region" description="Basic and acidic residues" evidence="1">
    <location>
        <begin position="26"/>
        <end position="39"/>
    </location>
</feature>
<keyword evidence="2" id="KW-1133">Transmembrane helix</keyword>
<keyword evidence="2" id="KW-0812">Transmembrane</keyword>
<protein>
    <submittedName>
        <fullName evidence="3">Uncharacterized protein</fullName>
    </submittedName>
</protein>
<gene>
    <name evidence="3" type="ORF">BDP55DRAFT_628321</name>
</gene>
<sequence>MSCTFFRYNSNCPLTETIPVTTPKHAPKETTHHEPEKHHTAAKPHGRTIHLPRWLTFVNFVYAVLAIWMIIGTVFIADYIRTRTGHQPFVDHSVQGSSPDATVDGDYQPQVWI</sequence>
<dbReference type="GeneID" id="85456411"/>
<feature type="region of interest" description="Disordered" evidence="1">
    <location>
        <begin position="19"/>
        <end position="43"/>
    </location>
</feature>
<dbReference type="RefSeq" id="XP_060433463.1">
    <property type="nucleotide sequence ID" value="XM_060571885.1"/>
</dbReference>
<evidence type="ECO:0000256" key="1">
    <source>
        <dbReference type="SAM" id="MobiDB-lite"/>
    </source>
</evidence>
<dbReference type="EMBL" id="JAHMHR010000007">
    <property type="protein sequence ID" value="KAK1689768.1"/>
    <property type="molecule type" value="Genomic_DNA"/>
</dbReference>
<evidence type="ECO:0000313" key="4">
    <source>
        <dbReference type="Proteomes" id="UP001224890"/>
    </source>
</evidence>
<accession>A0AAJ0ATZ2</accession>
<keyword evidence="2" id="KW-0472">Membrane</keyword>
<name>A0AAJ0ATZ2_9PEZI</name>
<keyword evidence="4" id="KW-1185">Reference proteome</keyword>
<dbReference type="Proteomes" id="UP001224890">
    <property type="component" value="Unassembled WGS sequence"/>
</dbReference>
<evidence type="ECO:0000313" key="3">
    <source>
        <dbReference type="EMBL" id="KAK1689768.1"/>
    </source>
</evidence>
<comment type="caution">
    <text evidence="3">The sequence shown here is derived from an EMBL/GenBank/DDBJ whole genome shotgun (WGS) entry which is preliminary data.</text>
</comment>
<reference evidence="3" key="1">
    <citation type="submission" date="2021-06" db="EMBL/GenBank/DDBJ databases">
        <title>Comparative genomics, transcriptomics and evolutionary studies reveal genomic signatures of adaptation to plant cell wall in hemibiotrophic fungi.</title>
        <authorList>
            <consortium name="DOE Joint Genome Institute"/>
            <person name="Baroncelli R."/>
            <person name="Diaz J.F."/>
            <person name="Benocci T."/>
            <person name="Peng M."/>
            <person name="Battaglia E."/>
            <person name="Haridas S."/>
            <person name="Andreopoulos W."/>
            <person name="Labutti K."/>
            <person name="Pangilinan J."/>
            <person name="Floch G.L."/>
            <person name="Makela M.R."/>
            <person name="Henrissat B."/>
            <person name="Grigoriev I.V."/>
            <person name="Crouch J.A."/>
            <person name="De Vries R.P."/>
            <person name="Sukno S.A."/>
            <person name="Thon M.R."/>
        </authorList>
    </citation>
    <scope>NUCLEOTIDE SEQUENCE</scope>
    <source>
        <strain evidence="3">CBS 193.32</strain>
    </source>
</reference>
<evidence type="ECO:0000256" key="2">
    <source>
        <dbReference type="SAM" id="Phobius"/>
    </source>
</evidence>
<proteinExistence type="predicted"/>